<proteinExistence type="predicted"/>
<organism evidence="2 3">
    <name type="scientific">Armillaria ostoyae</name>
    <name type="common">Armillaria root rot fungus</name>
    <dbReference type="NCBI Taxonomy" id="47428"/>
    <lineage>
        <taxon>Eukaryota</taxon>
        <taxon>Fungi</taxon>
        <taxon>Dikarya</taxon>
        <taxon>Basidiomycota</taxon>
        <taxon>Agaricomycotina</taxon>
        <taxon>Agaricomycetes</taxon>
        <taxon>Agaricomycetidae</taxon>
        <taxon>Agaricales</taxon>
        <taxon>Marasmiineae</taxon>
        <taxon>Physalacriaceae</taxon>
        <taxon>Armillaria</taxon>
    </lineage>
</organism>
<feature type="compositionally biased region" description="Low complexity" evidence="1">
    <location>
        <begin position="317"/>
        <end position="328"/>
    </location>
</feature>
<feature type="region of interest" description="Disordered" evidence="1">
    <location>
        <begin position="282"/>
        <end position="334"/>
    </location>
</feature>
<evidence type="ECO:0000313" key="2">
    <source>
        <dbReference type="EMBL" id="SJL06742.1"/>
    </source>
</evidence>
<sequence>MAGIYRLATTVHRPPPTNYSNHEEHWYPPDLIPGWRMPIPQGPLGDWRLQLPNHPASPLPRGQLAISLINLEAPPPSTPKASPLTARIATLNPQIPLTSSDSGSETPTLSPHLIPVQLSTETVTPSTQTASTMSGQHSPLSTEKSSDPTAPRPGSYAEIISRLTSIPEVTTDPRWTGTSLSAREILQLGPYYAGNIETEPRKSNATWRLPYIPSPYERETNQTWTKLPTFNNFDNFHNDYRTFGSYKPYGLDQEWSTVPPRQLLATPCPFLDSPPTSWIRQHGHYHGQRTSHLLGRQGPDNEAGGSNNPSTDPPQSSPEEQLQQATELTEWKQQ</sequence>
<accession>A0A284RD96</accession>
<dbReference type="AlphaFoldDB" id="A0A284RD96"/>
<keyword evidence="3" id="KW-1185">Reference proteome</keyword>
<name>A0A284RD96_ARMOS</name>
<reference evidence="3" key="1">
    <citation type="journal article" date="2017" name="Nat. Ecol. Evol.">
        <title>Genome expansion and lineage-specific genetic innovations in the forest pathogenic fungi Armillaria.</title>
        <authorList>
            <person name="Sipos G."/>
            <person name="Prasanna A.N."/>
            <person name="Walter M.C."/>
            <person name="O'Connor E."/>
            <person name="Balint B."/>
            <person name="Krizsan K."/>
            <person name="Kiss B."/>
            <person name="Hess J."/>
            <person name="Varga T."/>
            <person name="Slot J."/>
            <person name="Riley R."/>
            <person name="Boka B."/>
            <person name="Rigling D."/>
            <person name="Barry K."/>
            <person name="Lee J."/>
            <person name="Mihaltcheva S."/>
            <person name="LaButti K."/>
            <person name="Lipzen A."/>
            <person name="Waldron R."/>
            <person name="Moloney N.M."/>
            <person name="Sperisen C."/>
            <person name="Kredics L."/>
            <person name="Vagvoelgyi C."/>
            <person name="Patrignani A."/>
            <person name="Fitzpatrick D."/>
            <person name="Nagy I."/>
            <person name="Doyle S."/>
            <person name="Anderson J.B."/>
            <person name="Grigoriev I.V."/>
            <person name="Gueldener U."/>
            <person name="Muensterkoetter M."/>
            <person name="Nagy L.G."/>
        </authorList>
    </citation>
    <scope>NUCLEOTIDE SEQUENCE [LARGE SCALE GENOMIC DNA]</scope>
    <source>
        <strain evidence="3">C18/9</strain>
    </source>
</reference>
<evidence type="ECO:0000313" key="3">
    <source>
        <dbReference type="Proteomes" id="UP000219338"/>
    </source>
</evidence>
<gene>
    <name evidence="2" type="ORF">ARMOST_10084</name>
</gene>
<dbReference type="OrthoDB" id="10671725at2759"/>
<dbReference type="Proteomes" id="UP000219338">
    <property type="component" value="Unassembled WGS sequence"/>
</dbReference>
<dbReference type="EMBL" id="FUEG01000007">
    <property type="protein sequence ID" value="SJL06742.1"/>
    <property type="molecule type" value="Genomic_DNA"/>
</dbReference>
<feature type="compositionally biased region" description="Polar residues" evidence="1">
    <location>
        <begin position="121"/>
        <end position="143"/>
    </location>
</feature>
<protein>
    <submittedName>
        <fullName evidence="2">Uncharacterized protein</fullName>
    </submittedName>
</protein>
<evidence type="ECO:0000256" key="1">
    <source>
        <dbReference type="SAM" id="MobiDB-lite"/>
    </source>
</evidence>
<feature type="region of interest" description="Disordered" evidence="1">
    <location>
        <begin position="121"/>
        <end position="155"/>
    </location>
</feature>